<accession>A0A1T5EHW3</accession>
<dbReference type="Gene3D" id="3.40.50.300">
    <property type="entry name" value="P-loop containing nucleotide triphosphate hydrolases"/>
    <property type="match status" value="1"/>
</dbReference>
<organism evidence="1 2">
    <name type="scientific">Daejeonella lutea</name>
    <dbReference type="NCBI Taxonomy" id="572036"/>
    <lineage>
        <taxon>Bacteria</taxon>
        <taxon>Pseudomonadati</taxon>
        <taxon>Bacteroidota</taxon>
        <taxon>Sphingobacteriia</taxon>
        <taxon>Sphingobacteriales</taxon>
        <taxon>Sphingobacteriaceae</taxon>
        <taxon>Daejeonella</taxon>
    </lineage>
</organism>
<dbReference type="OrthoDB" id="836928at2"/>
<proteinExistence type="predicted"/>
<sequence length="247" mass="26908">MYLPQTKKDIINQLQKSILLMQGFTPPVSAAADSVGLGAIEAAFPNGVFPRGAIHEFLSAAPEQAAANGGFISGILNTLMQQGGACLWISMSRTLFPPSLKIFGVEPDRLIFVDLKREKDVLWAMEEALKCNGLAAVIGELSEISFTQTRRLQLAAEQSRVTGFVLRSNPKKLSATACVARWNISSLPSELEEGMPGVGFPRWTVELLKVRNGNPGSWGIEWSDGGFRSIRSQPKVALLKRERLKVG</sequence>
<dbReference type="InterPro" id="IPR027417">
    <property type="entry name" value="P-loop_NTPase"/>
</dbReference>
<dbReference type="STRING" id="572036.SAMN05661099_3012"/>
<dbReference type="EMBL" id="FUYR01000003">
    <property type="protein sequence ID" value="SKB83320.1"/>
    <property type="molecule type" value="Genomic_DNA"/>
</dbReference>
<keyword evidence="2" id="KW-1185">Reference proteome</keyword>
<evidence type="ECO:0000313" key="2">
    <source>
        <dbReference type="Proteomes" id="UP000189981"/>
    </source>
</evidence>
<gene>
    <name evidence="1" type="ORF">SAMN05661099_3012</name>
</gene>
<dbReference type="InterPro" id="IPR017026">
    <property type="entry name" value="ImuA"/>
</dbReference>
<dbReference type="SUPFAM" id="SSF52540">
    <property type="entry name" value="P-loop containing nucleoside triphosphate hydrolases"/>
    <property type="match status" value="1"/>
</dbReference>
<protein>
    <submittedName>
        <fullName evidence="1">Protein ImuA</fullName>
    </submittedName>
</protein>
<dbReference type="PIRSF" id="PIRSF034285">
    <property type="entry name" value="UCP034285"/>
    <property type="match status" value="1"/>
</dbReference>
<dbReference type="RefSeq" id="WP_079703520.1">
    <property type="nucleotide sequence ID" value="NZ_FUYR01000003.1"/>
</dbReference>
<reference evidence="2" key="1">
    <citation type="submission" date="2017-02" db="EMBL/GenBank/DDBJ databases">
        <authorList>
            <person name="Varghese N."/>
            <person name="Submissions S."/>
        </authorList>
    </citation>
    <scope>NUCLEOTIDE SEQUENCE [LARGE SCALE GENOMIC DNA]</scope>
    <source>
        <strain evidence="2">DSM 22385</strain>
    </source>
</reference>
<evidence type="ECO:0000313" key="1">
    <source>
        <dbReference type="EMBL" id="SKB83320.1"/>
    </source>
</evidence>
<name>A0A1T5EHW3_9SPHI</name>
<dbReference type="AlphaFoldDB" id="A0A1T5EHW3"/>
<dbReference type="Proteomes" id="UP000189981">
    <property type="component" value="Unassembled WGS sequence"/>
</dbReference>